<feature type="coiled-coil region" evidence="1">
    <location>
        <begin position="32"/>
        <end position="109"/>
    </location>
</feature>
<accession>A0A0B6YVQ5</accession>
<protein>
    <submittedName>
        <fullName evidence="2">Uncharacterized protein</fullName>
    </submittedName>
</protein>
<keyword evidence="1" id="KW-0175">Coiled coil</keyword>
<gene>
    <name evidence="2" type="primary">ORF38793</name>
</gene>
<proteinExistence type="predicted"/>
<evidence type="ECO:0000256" key="1">
    <source>
        <dbReference type="SAM" id="Coils"/>
    </source>
</evidence>
<dbReference type="AlphaFoldDB" id="A0A0B6YVQ5"/>
<sequence>MTSSSHQAHSGGGAFGPLLSHLTMETELQKILTEEKARAEEHKINYQRLKIEHTRLQDKILELEAENKSTIEESKIVKDKYLAMYEACNRELSEKMAELEDLKTRMISTSRLELMQAEIADELDKTFKEKTKKQEAEVEEYRLALNKTRYELSFLKSEYEHEQDIHRKHLEDLVKQHDIEMINLRQDRDATVARVQIETGQDKQKVLMLQRENVQLHIQVKELLVELEEIRAVREKLGLDSENINRTQAKQLTEHKMTIRTLESERESLKRQLENMQESWLP</sequence>
<name>A0A0B6YVQ5_9EUPU</name>
<organism evidence="2">
    <name type="scientific">Arion vulgaris</name>
    <dbReference type="NCBI Taxonomy" id="1028688"/>
    <lineage>
        <taxon>Eukaryota</taxon>
        <taxon>Metazoa</taxon>
        <taxon>Spiralia</taxon>
        <taxon>Lophotrochozoa</taxon>
        <taxon>Mollusca</taxon>
        <taxon>Gastropoda</taxon>
        <taxon>Heterobranchia</taxon>
        <taxon>Euthyneura</taxon>
        <taxon>Panpulmonata</taxon>
        <taxon>Eupulmonata</taxon>
        <taxon>Stylommatophora</taxon>
        <taxon>Helicina</taxon>
        <taxon>Arionoidea</taxon>
        <taxon>Arionidae</taxon>
        <taxon>Arion</taxon>
    </lineage>
</organism>
<feature type="coiled-coil region" evidence="1">
    <location>
        <begin position="252"/>
        <end position="279"/>
    </location>
</feature>
<dbReference type="EMBL" id="HACG01013362">
    <property type="protein sequence ID" value="CEK60227.1"/>
    <property type="molecule type" value="Transcribed_RNA"/>
</dbReference>
<evidence type="ECO:0000313" key="2">
    <source>
        <dbReference type="EMBL" id="CEK60227.1"/>
    </source>
</evidence>
<reference evidence="2" key="1">
    <citation type="submission" date="2014-12" db="EMBL/GenBank/DDBJ databases">
        <title>Insight into the proteome of Arion vulgaris.</title>
        <authorList>
            <person name="Aradska J."/>
            <person name="Bulat T."/>
            <person name="Smidak R."/>
            <person name="Sarate P."/>
            <person name="Gangsoo J."/>
            <person name="Sialana F."/>
            <person name="Bilban M."/>
            <person name="Lubec G."/>
        </authorList>
    </citation>
    <scope>NUCLEOTIDE SEQUENCE</scope>
    <source>
        <tissue evidence="2">Skin</tissue>
    </source>
</reference>